<accession>A0ABQ5W2X3</accession>
<evidence type="ECO:0000259" key="1">
    <source>
        <dbReference type="PROSITE" id="PS51186"/>
    </source>
</evidence>
<dbReference type="InterPro" id="IPR016181">
    <property type="entry name" value="Acyl_CoA_acyltransferase"/>
</dbReference>
<protein>
    <submittedName>
        <fullName evidence="2">Aminoglycoside 2'-N-acetyltransferase</fullName>
    </submittedName>
</protein>
<dbReference type="RefSeq" id="WP_284339598.1">
    <property type="nucleotide sequence ID" value="NZ_BSNS01000007.1"/>
</dbReference>
<dbReference type="CDD" id="cd04301">
    <property type="entry name" value="NAT_SF"/>
    <property type="match status" value="1"/>
</dbReference>
<proteinExistence type="predicted"/>
<comment type="caution">
    <text evidence="2">The sequence shown here is derived from an EMBL/GenBank/DDBJ whole genome shotgun (WGS) entry which is preliminary data.</text>
</comment>
<feature type="domain" description="N-acetyltransferase" evidence="1">
    <location>
        <begin position="28"/>
        <end position="177"/>
    </location>
</feature>
<dbReference type="InterPro" id="IPR000182">
    <property type="entry name" value="GNAT_dom"/>
</dbReference>
<evidence type="ECO:0000313" key="2">
    <source>
        <dbReference type="EMBL" id="GLQ54164.1"/>
    </source>
</evidence>
<dbReference type="Proteomes" id="UP001156691">
    <property type="component" value="Unassembled WGS sequence"/>
</dbReference>
<sequence>MTPAHTSQNQPGVMREGPVEGLPAVDLLHTWQLSKETLFTIRRLLEETFDGQFSEEDWDHTLGGVHALVWEDGQLIGHGSLVQRRLIHTWRAAGGPTEPLALRTGYLEAMAVRADRRRQGIGGAIIRALGDVVQGAYALGALSASDDGLRFYAAHGWQRWQGRTFALTPFGVERTQEEDAGIFVLPVVEVDLFGDLTCDWRDGDVW</sequence>
<dbReference type="PROSITE" id="PS51186">
    <property type="entry name" value="GNAT"/>
    <property type="match status" value="1"/>
</dbReference>
<reference evidence="3" key="1">
    <citation type="journal article" date="2019" name="Int. J. Syst. Evol. Microbiol.">
        <title>The Global Catalogue of Microorganisms (GCM) 10K type strain sequencing project: providing services to taxonomists for standard genome sequencing and annotation.</title>
        <authorList>
            <consortium name="The Broad Institute Genomics Platform"/>
            <consortium name="The Broad Institute Genome Sequencing Center for Infectious Disease"/>
            <person name="Wu L."/>
            <person name="Ma J."/>
        </authorList>
    </citation>
    <scope>NUCLEOTIDE SEQUENCE [LARGE SCALE GENOMIC DNA]</scope>
    <source>
        <strain evidence="3">NBRC 112416</strain>
    </source>
</reference>
<dbReference type="SUPFAM" id="SSF55729">
    <property type="entry name" value="Acyl-CoA N-acyltransferases (Nat)"/>
    <property type="match status" value="1"/>
</dbReference>
<organism evidence="2 3">
    <name type="scientific">Devosia nitrariae</name>
    <dbReference type="NCBI Taxonomy" id="2071872"/>
    <lineage>
        <taxon>Bacteria</taxon>
        <taxon>Pseudomonadati</taxon>
        <taxon>Pseudomonadota</taxon>
        <taxon>Alphaproteobacteria</taxon>
        <taxon>Hyphomicrobiales</taxon>
        <taxon>Devosiaceae</taxon>
        <taxon>Devosia</taxon>
    </lineage>
</organism>
<keyword evidence="3" id="KW-1185">Reference proteome</keyword>
<dbReference type="EMBL" id="BSNS01000007">
    <property type="protein sequence ID" value="GLQ54164.1"/>
    <property type="molecule type" value="Genomic_DNA"/>
</dbReference>
<dbReference type="Gene3D" id="3.40.630.30">
    <property type="match status" value="1"/>
</dbReference>
<name>A0ABQ5W2X3_9HYPH</name>
<dbReference type="Pfam" id="PF00583">
    <property type="entry name" value="Acetyltransf_1"/>
    <property type="match status" value="1"/>
</dbReference>
<evidence type="ECO:0000313" key="3">
    <source>
        <dbReference type="Proteomes" id="UP001156691"/>
    </source>
</evidence>
<gene>
    <name evidence="2" type="primary">aac</name>
    <name evidence="2" type="ORF">GCM10010862_14230</name>
</gene>